<accession>F2EIC0</accession>
<sequence length="103" mass="11655">MRKFIRLHMRCAYSVTIHLSGIVSPEVIFSTTRLVVCLPLKPISAHLFSFCLFIHHQFPQHPLIATPLHSSSTLTPTIFLLYHPYCNPMANPLHPFASPTSSM</sequence>
<protein>
    <submittedName>
        <fullName evidence="1">Predicted protein</fullName>
    </submittedName>
</protein>
<reference evidence="1" key="1">
    <citation type="journal article" date="2011" name="Plant Physiol.">
        <title>Comprehensive sequence analysis of 24,783 barley full-length cDNAs derived from 12 clone libraries.</title>
        <authorList>
            <person name="Matsumoto T."/>
            <person name="Tanaka T."/>
            <person name="Sakai H."/>
            <person name="Amano N."/>
            <person name="Kanamori H."/>
            <person name="Kurita K."/>
            <person name="Kikuta A."/>
            <person name="Kamiya K."/>
            <person name="Yamamoto M."/>
            <person name="Ikawa H."/>
            <person name="Fujii N."/>
            <person name="Hori K."/>
            <person name="Itoh T."/>
            <person name="Sato K."/>
        </authorList>
    </citation>
    <scope>NUCLEOTIDE SEQUENCE</scope>
    <source>
        <tissue evidence="1">Flower</tissue>
    </source>
</reference>
<proteinExistence type="evidence at transcript level"/>
<name>F2EIC0_HORVV</name>
<dbReference type="EMBL" id="AK375897">
    <property type="protein sequence ID" value="BAK07092.1"/>
    <property type="molecule type" value="mRNA"/>
</dbReference>
<dbReference type="AlphaFoldDB" id="F2EIC0"/>
<organism evidence="1">
    <name type="scientific">Hordeum vulgare subsp. vulgare</name>
    <name type="common">Domesticated barley</name>
    <dbReference type="NCBI Taxonomy" id="112509"/>
    <lineage>
        <taxon>Eukaryota</taxon>
        <taxon>Viridiplantae</taxon>
        <taxon>Streptophyta</taxon>
        <taxon>Embryophyta</taxon>
        <taxon>Tracheophyta</taxon>
        <taxon>Spermatophyta</taxon>
        <taxon>Magnoliopsida</taxon>
        <taxon>Liliopsida</taxon>
        <taxon>Poales</taxon>
        <taxon>Poaceae</taxon>
        <taxon>BOP clade</taxon>
        <taxon>Pooideae</taxon>
        <taxon>Triticodae</taxon>
        <taxon>Triticeae</taxon>
        <taxon>Hordeinae</taxon>
        <taxon>Hordeum</taxon>
    </lineage>
</organism>
<evidence type="ECO:0000313" key="1">
    <source>
        <dbReference type="EMBL" id="BAK07092.1"/>
    </source>
</evidence>